<dbReference type="AlphaFoldDB" id="A0AAV8UYU9"/>
<reference evidence="1 2" key="1">
    <citation type="journal article" date="2023" name="Nat. Commun.">
        <title>Origin of minicircular mitochondrial genomes in red algae.</title>
        <authorList>
            <person name="Lee Y."/>
            <person name="Cho C.H."/>
            <person name="Lee Y.M."/>
            <person name="Park S.I."/>
            <person name="Yang J.H."/>
            <person name="West J.A."/>
            <person name="Bhattacharya D."/>
            <person name="Yoon H.S."/>
        </authorList>
    </citation>
    <scope>NUCLEOTIDE SEQUENCE [LARGE SCALE GENOMIC DNA]</scope>
    <source>
        <strain evidence="1 2">CCMP1338</strain>
        <tissue evidence="1">Whole cell</tissue>
    </source>
</reference>
<dbReference type="SUPFAM" id="SSF53335">
    <property type="entry name" value="S-adenosyl-L-methionine-dependent methyltransferases"/>
    <property type="match status" value="1"/>
</dbReference>
<accession>A0AAV8UYU9</accession>
<sequence length="326" mass="36389">MDATRYLTRGFRARLPVRYLLDSCEELYGDTGWSTRRAQDELVEVLQGQKDLDSYCRSFLRLVLREIDLCPSGREEISEDLVTLAAHACSLSVAAGDGTIAEVAEAAFEFEVGGVKHDAYVYISSAMSDVHLRVWDAGLFLFECILSKQLDISSKRVVEIGAGAGLNLVALHLAGAQSTILTDRNEIAVDNLDRVIERNSASNYARARVLDLEEEDDARRASDLQDADVLIGADITYDPALVKSVVRCYSLFLSADKSKSRYGYLAFTVRSSEMVDLLYSELQARGLKYSDITRAVEERRVRFLEYCRTSRTGKPSEIILIRIDPS</sequence>
<dbReference type="Proteomes" id="UP001157974">
    <property type="component" value="Unassembled WGS sequence"/>
</dbReference>
<dbReference type="PANTHER" id="PTHR14614">
    <property type="entry name" value="HEPATOCELLULAR CARCINOMA-ASSOCIATED ANTIGEN"/>
    <property type="match status" value="1"/>
</dbReference>
<dbReference type="EMBL" id="JAMWBK010000002">
    <property type="protein sequence ID" value="KAJ8907776.1"/>
    <property type="molecule type" value="Genomic_DNA"/>
</dbReference>
<proteinExistence type="predicted"/>
<dbReference type="InterPro" id="IPR019410">
    <property type="entry name" value="Methyltransf_16"/>
</dbReference>
<dbReference type="Pfam" id="PF10294">
    <property type="entry name" value="Methyltransf_16"/>
    <property type="match status" value="1"/>
</dbReference>
<protein>
    <recommendedName>
        <fullName evidence="3">Calmodulin-lysine N-methyltransferase</fullName>
    </recommendedName>
</protein>
<dbReference type="Gene3D" id="3.40.50.150">
    <property type="entry name" value="Vaccinia Virus protein VP39"/>
    <property type="match status" value="1"/>
</dbReference>
<evidence type="ECO:0000313" key="1">
    <source>
        <dbReference type="EMBL" id="KAJ8907776.1"/>
    </source>
</evidence>
<evidence type="ECO:0008006" key="3">
    <source>
        <dbReference type="Google" id="ProtNLM"/>
    </source>
</evidence>
<name>A0AAV8UYU9_9RHOD</name>
<organism evidence="1 2">
    <name type="scientific">Rhodosorus marinus</name>
    <dbReference type="NCBI Taxonomy" id="101924"/>
    <lineage>
        <taxon>Eukaryota</taxon>
        <taxon>Rhodophyta</taxon>
        <taxon>Stylonematophyceae</taxon>
        <taxon>Stylonematales</taxon>
        <taxon>Stylonemataceae</taxon>
        <taxon>Rhodosorus</taxon>
    </lineage>
</organism>
<dbReference type="InterPro" id="IPR029063">
    <property type="entry name" value="SAM-dependent_MTases_sf"/>
</dbReference>
<dbReference type="PANTHER" id="PTHR14614:SF130">
    <property type="entry name" value="PROTEIN-LYSINE N-METHYLTRANSFERASE EEF2KMT"/>
    <property type="match status" value="1"/>
</dbReference>
<evidence type="ECO:0000313" key="2">
    <source>
        <dbReference type="Proteomes" id="UP001157974"/>
    </source>
</evidence>
<gene>
    <name evidence="1" type="ORF">NDN08_007881</name>
</gene>
<keyword evidence="2" id="KW-1185">Reference proteome</keyword>
<comment type="caution">
    <text evidence="1">The sequence shown here is derived from an EMBL/GenBank/DDBJ whole genome shotgun (WGS) entry which is preliminary data.</text>
</comment>